<organism evidence="6">
    <name type="scientific">Nakamurella sp. A5-74</name>
    <dbReference type="NCBI Taxonomy" id="3158264"/>
    <lineage>
        <taxon>Bacteria</taxon>
        <taxon>Bacillati</taxon>
        <taxon>Actinomycetota</taxon>
        <taxon>Actinomycetes</taxon>
        <taxon>Nakamurellales</taxon>
        <taxon>Nakamurellaceae</taxon>
        <taxon>Nakamurella</taxon>
    </lineage>
</organism>
<dbReference type="GO" id="GO:0022857">
    <property type="term" value="F:transmembrane transporter activity"/>
    <property type="evidence" value="ECO:0007669"/>
    <property type="project" value="TreeGrafter"/>
</dbReference>
<dbReference type="AlphaFoldDB" id="A0AAU8DPM3"/>
<sequence>MIEQTPVEVRGLTFRYRRRQAPTLTDVQHAFEPGCVTAITGPSGGGKSTLLYLIGLLLAPESGAIVVGGAAVVGSDRERSRIRSRTMGFVFQDAMLDPSRTVLANVMEGAVYTGMAADIRASRSRALLDELGIAHRADHRPGEISGGQAQRVALCRALVKSPPVILADEPTGNLDPDAADLVWRLLVAQARAGCTVIVATHDRGRALACDRHLDLAMTS</sequence>
<gene>
    <name evidence="6" type="ORF">ABLG96_20890</name>
</gene>
<evidence type="ECO:0000259" key="5">
    <source>
        <dbReference type="PROSITE" id="PS50893"/>
    </source>
</evidence>
<dbReference type="InterPro" id="IPR027417">
    <property type="entry name" value="P-loop_NTPase"/>
</dbReference>
<dbReference type="Gene3D" id="3.40.50.300">
    <property type="entry name" value="P-loop containing nucleotide triphosphate hydrolases"/>
    <property type="match status" value="1"/>
</dbReference>
<accession>A0AAU8DPM3</accession>
<dbReference type="GO" id="GO:0005886">
    <property type="term" value="C:plasma membrane"/>
    <property type="evidence" value="ECO:0007669"/>
    <property type="project" value="TreeGrafter"/>
</dbReference>
<dbReference type="PROSITE" id="PS50893">
    <property type="entry name" value="ABC_TRANSPORTER_2"/>
    <property type="match status" value="1"/>
</dbReference>
<dbReference type="InterPro" id="IPR003593">
    <property type="entry name" value="AAA+_ATPase"/>
</dbReference>
<name>A0AAU8DPM3_9ACTN</name>
<dbReference type="PROSITE" id="PS00211">
    <property type="entry name" value="ABC_TRANSPORTER_1"/>
    <property type="match status" value="1"/>
</dbReference>
<dbReference type="InterPro" id="IPR015854">
    <property type="entry name" value="ABC_transpr_LolD-like"/>
</dbReference>
<feature type="transmembrane region" description="Helical" evidence="4">
    <location>
        <begin position="50"/>
        <end position="73"/>
    </location>
</feature>
<dbReference type="EMBL" id="CP159218">
    <property type="protein sequence ID" value="XCG63611.1"/>
    <property type="molecule type" value="Genomic_DNA"/>
</dbReference>
<evidence type="ECO:0000256" key="1">
    <source>
        <dbReference type="ARBA" id="ARBA00005417"/>
    </source>
</evidence>
<keyword evidence="4" id="KW-0812">Transmembrane</keyword>
<dbReference type="InterPro" id="IPR003439">
    <property type="entry name" value="ABC_transporter-like_ATP-bd"/>
</dbReference>
<proteinExistence type="inferred from homology"/>
<dbReference type="PANTHER" id="PTHR24220:SF689">
    <property type="entry name" value="LIPOPROTEIN-RELEASING SYSTEM ATP-BINDING PROTEIN LOLD"/>
    <property type="match status" value="1"/>
</dbReference>
<dbReference type="SUPFAM" id="SSF52540">
    <property type="entry name" value="P-loop containing nucleoside triphosphate hydrolases"/>
    <property type="match status" value="1"/>
</dbReference>
<evidence type="ECO:0000256" key="2">
    <source>
        <dbReference type="ARBA" id="ARBA00022741"/>
    </source>
</evidence>
<evidence type="ECO:0000256" key="3">
    <source>
        <dbReference type="ARBA" id="ARBA00022840"/>
    </source>
</evidence>
<keyword evidence="3 6" id="KW-0067">ATP-binding</keyword>
<dbReference type="Pfam" id="PF00005">
    <property type="entry name" value="ABC_tran"/>
    <property type="match status" value="1"/>
</dbReference>
<dbReference type="GO" id="GO:0005524">
    <property type="term" value="F:ATP binding"/>
    <property type="evidence" value="ECO:0007669"/>
    <property type="project" value="UniProtKB-KW"/>
</dbReference>
<dbReference type="RefSeq" id="WP_353649226.1">
    <property type="nucleotide sequence ID" value="NZ_CP159218.1"/>
</dbReference>
<keyword evidence="2" id="KW-0547">Nucleotide-binding</keyword>
<protein>
    <submittedName>
        <fullName evidence="6">ATP-binding cassette domain-containing protein</fullName>
    </submittedName>
</protein>
<dbReference type="GO" id="GO:0016887">
    <property type="term" value="F:ATP hydrolysis activity"/>
    <property type="evidence" value="ECO:0007669"/>
    <property type="project" value="InterPro"/>
</dbReference>
<evidence type="ECO:0000313" key="6">
    <source>
        <dbReference type="EMBL" id="XCG63611.1"/>
    </source>
</evidence>
<dbReference type="InterPro" id="IPR017871">
    <property type="entry name" value="ABC_transporter-like_CS"/>
</dbReference>
<feature type="domain" description="ABC transporter" evidence="5">
    <location>
        <begin position="7"/>
        <end position="219"/>
    </location>
</feature>
<evidence type="ECO:0000256" key="4">
    <source>
        <dbReference type="SAM" id="Phobius"/>
    </source>
</evidence>
<keyword evidence="4" id="KW-1133">Transmembrane helix</keyword>
<comment type="similarity">
    <text evidence="1">Belongs to the ABC transporter superfamily.</text>
</comment>
<dbReference type="PANTHER" id="PTHR24220">
    <property type="entry name" value="IMPORT ATP-BINDING PROTEIN"/>
    <property type="match status" value="1"/>
</dbReference>
<keyword evidence="4" id="KW-0472">Membrane</keyword>
<reference evidence="6" key="1">
    <citation type="submission" date="2024-05" db="EMBL/GenBank/DDBJ databases">
        <authorList>
            <person name="Cai S.Y."/>
            <person name="Jin L.M."/>
            <person name="Li H.R."/>
        </authorList>
    </citation>
    <scope>NUCLEOTIDE SEQUENCE</scope>
    <source>
        <strain evidence="6">A5-74</strain>
    </source>
</reference>
<dbReference type="SMART" id="SM00382">
    <property type="entry name" value="AAA"/>
    <property type="match status" value="1"/>
</dbReference>